<comment type="caution">
    <text evidence="1">The sequence shown here is derived from an EMBL/GenBank/DDBJ whole genome shotgun (WGS) entry which is preliminary data.</text>
</comment>
<keyword evidence="2" id="KW-1185">Reference proteome</keyword>
<dbReference type="Proteomes" id="UP000299290">
    <property type="component" value="Unassembled WGS sequence"/>
</dbReference>
<dbReference type="EMBL" id="BJHV01000003">
    <property type="protein sequence ID" value="GDY49336.1"/>
    <property type="molecule type" value="Genomic_DNA"/>
</dbReference>
<organism evidence="1 2">
    <name type="scientific">Streptomyces antimycoticus</name>
    <dbReference type="NCBI Taxonomy" id="68175"/>
    <lineage>
        <taxon>Bacteria</taxon>
        <taxon>Bacillati</taxon>
        <taxon>Actinomycetota</taxon>
        <taxon>Actinomycetes</taxon>
        <taxon>Kitasatosporales</taxon>
        <taxon>Streptomycetaceae</taxon>
        <taxon>Streptomyces</taxon>
        <taxon>Streptomyces violaceusniger group</taxon>
    </lineage>
</organism>
<reference evidence="1 2" key="1">
    <citation type="journal article" date="2020" name="Int. J. Syst. Evol. Microbiol.">
        <title>Reclassification of Streptomyces castelarensis and Streptomyces sporoclivatus as later heterotypic synonyms of Streptomyces antimycoticus.</title>
        <authorList>
            <person name="Komaki H."/>
            <person name="Tamura T."/>
        </authorList>
    </citation>
    <scope>NUCLEOTIDE SEQUENCE [LARGE SCALE GENOMIC DNA]</scope>
    <source>
        <strain evidence="1 2">NBRC 12839</strain>
    </source>
</reference>
<protein>
    <submittedName>
        <fullName evidence="1">Uncharacterized protein</fullName>
    </submittedName>
</protein>
<sequence>MSADIVRIAEQVVLIESARIYVAGMGPTDLTSRIVVSGHLTAAKALLTQIANAFATGGADDIVRTADQAEIIEAVRVYAANNAPVDATNVSWLVGHLMDAEALLVKLVAMFKEPATT</sequence>
<dbReference type="AlphaFoldDB" id="A0A4D4KR01"/>
<accession>A0A4D4KR01</accession>
<dbReference type="RefSeq" id="WP_345623963.1">
    <property type="nucleotide sequence ID" value="NZ_JBHMCN010000128.1"/>
</dbReference>
<gene>
    <name evidence="1" type="ORF">SANT12839_102180</name>
</gene>
<evidence type="ECO:0000313" key="2">
    <source>
        <dbReference type="Proteomes" id="UP000299290"/>
    </source>
</evidence>
<name>A0A4D4KR01_9ACTN</name>
<evidence type="ECO:0000313" key="1">
    <source>
        <dbReference type="EMBL" id="GDY49336.1"/>
    </source>
</evidence>
<proteinExistence type="predicted"/>